<evidence type="ECO:0000256" key="2">
    <source>
        <dbReference type="SAM" id="Phobius"/>
    </source>
</evidence>
<accession>A0ABP5C0Q5</accession>
<gene>
    <name evidence="4" type="ORF">GCM10009776_14910</name>
</gene>
<feature type="domain" description="Acyltransferase 3" evidence="3">
    <location>
        <begin position="59"/>
        <end position="389"/>
    </location>
</feature>
<feature type="transmembrane region" description="Helical" evidence="2">
    <location>
        <begin position="303"/>
        <end position="323"/>
    </location>
</feature>
<evidence type="ECO:0000259" key="3">
    <source>
        <dbReference type="Pfam" id="PF01757"/>
    </source>
</evidence>
<dbReference type="EMBL" id="BAAAOG010000002">
    <property type="protein sequence ID" value="GAA1954022.1"/>
    <property type="molecule type" value="Genomic_DNA"/>
</dbReference>
<proteinExistence type="predicted"/>
<feature type="transmembrane region" description="Helical" evidence="2">
    <location>
        <begin position="244"/>
        <end position="265"/>
    </location>
</feature>
<feature type="transmembrane region" description="Helical" evidence="2">
    <location>
        <begin position="97"/>
        <end position="121"/>
    </location>
</feature>
<dbReference type="InterPro" id="IPR050879">
    <property type="entry name" value="Acyltransferase_3"/>
</dbReference>
<dbReference type="PANTHER" id="PTHR23028:SF53">
    <property type="entry name" value="ACYL_TRANSF_3 DOMAIN-CONTAINING PROTEIN"/>
    <property type="match status" value="1"/>
</dbReference>
<evidence type="ECO:0000256" key="1">
    <source>
        <dbReference type="SAM" id="MobiDB-lite"/>
    </source>
</evidence>
<keyword evidence="2" id="KW-0472">Membrane</keyword>
<keyword evidence="5" id="KW-1185">Reference proteome</keyword>
<feature type="transmembrane region" description="Helical" evidence="2">
    <location>
        <begin position="64"/>
        <end position="85"/>
    </location>
</feature>
<dbReference type="Proteomes" id="UP001499933">
    <property type="component" value="Unassembled WGS sequence"/>
</dbReference>
<feature type="transmembrane region" description="Helical" evidence="2">
    <location>
        <begin position="142"/>
        <end position="160"/>
    </location>
</feature>
<feature type="transmembrane region" description="Helical" evidence="2">
    <location>
        <begin position="217"/>
        <end position="238"/>
    </location>
</feature>
<evidence type="ECO:0000313" key="4">
    <source>
        <dbReference type="EMBL" id="GAA1954022.1"/>
    </source>
</evidence>
<name>A0ABP5C0Q5_9MICO</name>
<reference evidence="5" key="1">
    <citation type="journal article" date="2019" name="Int. J. Syst. Evol. Microbiol.">
        <title>The Global Catalogue of Microorganisms (GCM) 10K type strain sequencing project: providing services to taxonomists for standard genome sequencing and annotation.</title>
        <authorList>
            <consortium name="The Broad Institute Genomics Platform"/>
            <consortium name="The Broad Institute Genome Sequencing Center for Infectious Disease"/>
            <person name="Wu L."/>
            <person name="Ma J."/>
        </authorList>
    </citation>
    <scope>NUCLEOTIDE SEQUENCE [LARGE SCALE GENOMIC DNA]</scope>
    <source>
        <strain evidence="5">JCM 14901</strain>
    </source>
</reference>
<dbReference type="PANTHER" id="PTHR23028">
    <property type="entry name" value="ACETYLTRANSFERASE"/>
    <property type="match status" value="1"/>
</dbReference>
<feature type="region of interest" description="Disordered" evidence="1">
    <location>
        <begin position="426"/>
        <end position="450"/>
    </location>
</feature>
<feature type="transmembrane region" description="Helical" evidence="2">
    <location>
        <begin position="277"/>
        <end position="297"/>
    </location>
</feature>
<feature type="transmembrane region" description="Helical" evidence="2">
    <location>
        <begin position="376"/>
        <end position="398"/>
    </location>
</feature>
<keyword evidence="2" id="KW-0812">Transmembrane</keyword>
<feature type="transmembrane region" description="Helical" evidence="2">
    <location>
        <begin position="191"/>
        <end position="210"/>
    </location>
</feature>
<feature type="transmembrane region" description="Helical" evidence="2">
    <location>
        <begin position="344"/>
        <end position="364"/>
    </location>
</feature>
<sequence>MDRHEWVTARVLWWSGVSVQGEADRIIVTSLGVVIDRNSGGGAPPATNTPSSGKPLRLDYVDGVRAAAALYVVFHHVWLAIWPGYPRNEGPWWTDWLVYGHVAVAVFIVVSGFSLGLAPAANGSRLRGGAREFYRRRAWRILPAYWAALLFATCIVLLTGPGLGAEVSVPGTITHALLVQDIAGATTPNGAFWSIAIEAQIYLFFPLLIVLRRQMGLGATVLMGVVVATAAFILSVYVEPLHRIQSLVPQFAALFIMGMAGAELATRWHNTRRATPWARVAGIGTIGVVVWIAVVGSVVAVTYVFWLELVVGVIVALGLAALADGKSRRVRQILELRPAKWLGSISYSTYLIHAPLLLIVWTFVISDLAIGDVPRFFIFLALGLPLVLISSHFFSRWIEQPTQRHRSFRALWSALADSVRRMLGGSKAKDPFHGNSEVDPDLPATGTLGA</sequence>
<organism evidence="4 5">
    <name type="scientific">Microbacterium deminutum</name>
    <dbReference type="NCBI Taxonomy" id="344164"/>
    <lineage>
        <taxon>Bacteria</taxon>
        <taxon>Bacillati</taxon>
        <taxon>Actinomycetota</taxon>
        <taxon>Actinomycetes</taxon>
        <taxon>Micrococcales</taxon>
        <taxon>Microbacteriaceae</taxon>
        <taxon>Microbacterium</taxon>
    </lineage>
</organism>
<keyword evidence="2" id="KW-1133">Transmembrane helix</keyword>
<dbReference type="InterPro" id="IPR002656">
    <property type="entry name" value="Acyl_transf_3_dom"/>
</dbReference>
<comment type="caution">
    <text evidence="4">The sequence shown here is derived from an EMBL/GenBank/DDBJ whole genome shotgun (WGS) entry which is preliminary data.</text>
</comment>
<protein>
    <recommendedName>
        <fullName evidence="3">Acyltransferase 3 domain-containing protein</fullName>
    </recommendedName>
</protein>
<evidence type="ECO:0000313" key="5">
    <source>
        <dbReference type="Proteomes" id="UP001499933"/>
    </source>
</evidence>
<dbReference type="Pfam" id="PF01757">
    <property type="entry name" value="Acyl_transf_3"/>
    <property type="match status" value="1"/>
</dbReference>
<dbReference type="RefSeq" id="WP_344092943.1">
    <property type="nucleotide sequence ID" value="NZ_BAAAOG010000002.1"/>
</dbReference>